<keyword evidence="6" id="KW-1133">Transmembrane helix</keyword>
<dbReference type="GO" id="GO:0008270">
    <property type="term" value="F:zinc ion binding"/>
    <property type="evidence" value="ECO:0007669"/>
    <property type="project" value="TreeGrafter"/>
</dbReference>
<dbReference type="Gene3D" id="1.25.50.20">
    <property type="match status" value="1"/>
</dbReference>
<keyword evidence="8" id="KW-1015">Disulfide bond</keyword>
<evidence type="ECO:0000256" key="1">
    <source>
        <dbReference type="ARBA" id="ARBA00004401"/>
    </source>
</evidence>
<dbReference type="GO" id="GO:0005737">
    <property type="term" value="C:cytoplasm"/>
    <property type="evidence" value="ECO:0007669"/>
    <property type="project" value="TreeGrafter"/>
</dbReference>
<keyword evidence="3 11" id="KW-0378">Hydrolase</keyword>
<evidence type="ECO:0000256" key="3">
    <source>
        <dbReference type="ARBA" id="ARBA00022438"/>
    </source>
</evidence>
<organism evidence="11 12">
    <name type="scientific">Plakobranchus ocellatus</name>
    <dbReference type="NCBI Taxonomy" id="259542"/>
    <lineage>
        <taxon>Eukaryota</taxon>
        <taxon>Metazoa</taxon>
        <taxon>Spiralia</taxon>
        <taxon>Lophotrochozoa</taxon>
        <taxon>Mollusca</taxon>
        <taxon>Gastropoda</taxon>
        <taxon>Heterobranchia</taxon>
        <taxon>Euthyneura</taxon>
        <taxon>Panpulmonata</taxon>
        <taxon>Sacoglossa</taxon>
        <taxon>Placobranchoidea</taxon>
        <taxon>Plakobranchidae</taxon>
        <taxon>Plakobranchus</taxon>
    </lineage>
</organism>
<evidence type="ECO:0000256" key="6">
    <source>
        <dbReference type="ARBA" id="ARBA00022989"/>
    </source>
</evidence>
<evidence type="ECO:0000256" key="9">
    <source>
        <dbReference type="ARBA" id="ARBA00023180"/>
    </source>
</evidence>
<dbReference type="Pfam" id="PF11838">
    <property type="entry name" value="ERAP1_C"/>
    <property type="match status" value="1"/>
</dbReference>
<dbReference type="InterPro" id="IPR050344">
    <property type="entry name" value="Peptidase_M1_aminopeptidases"/>
</dbReference>
<protein>
    <submittedName>
        <fullName evidence="11">Aminopeptidase</fullName>
    </submittedName>
</protein>
<dbReference type="PANTHER" id="PTHR11533">
    <property type="entry name" value="PROTEASE M1 ZINC METALLOPROTEASE"/>
    <property type="match status" value="1"/>
</dbReference>
<keyword evidence="3 11" id="KW-0645">Protease</keyword>
<comment type="caution">
    <text evidence="11">The sequence shown here is derived from an EMBL/GenBank/DDBJ whole genome shotgun (WGS) entry which is preliminary data.</text>
</comment>
<dbReference type="GO" id="GO:0070006">
    <property type="term" value="F:metalloaminopeptidase activity"/>
    <property type="evidence" value="ECO:0007669"/>
    <property type="project" value="TreeGrafter"/>
</dbReference>
<comment type="similarity">
    <text evidence="2">Belongs to the peptidase M1 family.</text>
</comment>
<evidence type="ECO:0000256" key="5">
    <source>
        <dbReference type="ARBA" id="ARBA00022692"/>
    </source>
</evidence>
<feature type="domain" description="ERAP1-like C-terminal" evidence="10">
    <location>
        <begin position="158"/>
        <end position="252"/>
    </location>
</feature>
<evidence type="ECO:0000259" key="10">
    <source>
        <dbReference type="Pfam" id="PF11838"/>
    </source>
</evidence>
<keyword evidence="7" id="KW-0472">Membrane</keyword>
<evidence type="ECO:0000256" key="4">
    <source>
        <dbReference type="ARBA" id="ARBA00022475"/>
    </source>
</evidence>
<dbReference type="InterPro" id="IPR024571">
    <property type="entry name" value="ERAP1-like_C_dom"/>
</dbReference>
<dbReference type="InterPro" id="IPR027268">
    <property type="entry name" value="Peptidase_M4/M1_CTD_sf"/>
</dbReference>
<gene>
    <name evidence="11" type="ORF">PoB_007108600</name>
</gene>
<dbReference type="GO" id="GO:0042277">
    <property type="term" value="F:peptide binding"/>
    <property type="evidence" value="ECO:0007669"/>
    <property type="project" value="TreeGrafter"/>
</dbReference>
<dbReference type="FunFam" id="2.60.40.1910:FF:000003">
    <property type="entry name" value="Aminopeptidase"/>
    <property type="match status" value="1"/>
</dbReference>
<evidence type="ECO:0000256" key="7">
    <source>
        <dbReference type="ARBA" id="ARBA00023136"/>
    </source>
</evidence>
<dbReference type="GO" id="GO:0016020">
    <property type="term" value="C:membrane"/>
    <property type="evidence" value="ECO:0007669"/>
    <property type="project" value="TreeGrafter"/>
</dbReference>
<keyword evidence="9" id="KW-0325">Glycoprotein</keyword>
<evidence type="ECO:0000313" key="11">
    <source>
        <dbReference type="EMBL" id="GFO44581.1"/>
    </source>
</evidence>
<dbReference type="AlphaFoldDB" id="A0AAV4DL31"/>
<feature type="non-terminal residue" evidence="11">
    <location>
        <position position="306"/>
    </location>
</feature>
<dbReference type="PANTHER" id="PTHR11533:SF276">
    <property type="entry name" value="GLUTAMYL AMINOPEPTIDASE"/>
    <property type="match status" value="1"/>
</dbReference>
<dbReference type="GO" id="GO:0043171">
    <property type="term" value="P:peptide catabolic process"/>
    <property type="evidence" value="ECO:0007669"/>
    <property type="project" value="TreeGrafter"/>
</dbReference>
<proteinExistence type="inferred from homology"/>
<evidence type="ECO:0000313" key="12">
    <source>
        <dbReference type="Proteomes" id="UP000735302"/>
    </source>
</evidence>
<sequence>MSQLWDTFSQAMNNTFNISRIMDTWTRQMGYPVVTVQEKDDHYILHQERFLLNTDNTSEVEEKPNPYGYKWYIPFTYLTEEDREQRLVWLNLGSATIPKPKRGWLLGNCEFKGFFRVMYEKEMWGKLAEQLLKNHTKNHASIDNYNDHNLLFDFPSLMTRYPRRLILSLACEFEVEKAVSYAKSMFDNWMKLGHPLPADLAMTIYSVGIKEGGAKEWDFVWNKAKTTVVASERDILLESLVHTQKSWLLYRTPLSKMVALEYVTTHWTELVTKFEDEVLMQDIVREVTSFVNIEYHYKQVGKPKTS</sequence>
<keyword evidence="3 11" id="KW-0031">Aminopeptidase</keyword>
<accession>A0AAV4DL31</accession>
<dbReference type="GO" id="GO:0005615">
    <property type="term" value="C:extracellular space"/>
    <property type="evidence" value="ECO:0007669"/>
    <property type="project" value="TreeGrafter"/>
</dbReference>
<comment type="subcellular location">
    <subcellularLocation>
        <location evidence="1">Cell membrane</location>
        <topology evidence="1">Single-pass type II membrane protein</topology>
    </subcellularLocation>
</comment>
<dbReference type="Proteomes" id="UP000735302">
    <property type="component" value="Unassembled WGS sequence"/>
</dbReference>
<dbReference type="GO" id="GO:0006508">
    <property type="term" value="P:proteolysis"/>
    <property type="evidence" value="ECO:0007669"/>
    <property type="project" value="TreeGrafter"/>
</dbReference>
<keyword evidence="4" id="KW-1003">Cell membrane</keyword>
<keyword evidence="12" id="KW-1185">Reference proteome</keyword>
<dbReference type="Gene3D" id="2.60.40.1910">
    <property type="match status" value="1"/>
</dbReference>
<name>A0AAV4DL31_9GAST</name>
<evidence type="ECO:0000256" key="2">
    <source>
        <dbReference type="ARBA" id="ARBA00010136"/>
    </source>
</evidence>
<dbReference type="EMBL" id="BLXT01007976">
    <property type="protein sequence ID" value="GFO44581.1"/>
    <property type="molecule type" value="Genomic_DNA"/>
</dbReference>
<keyword evidence="5" id="KW-0812">Transmembrane</keyword>
<reference evidence="11 12" key="1">
    <citation type="journal article" date="2021" name="Elife">
        <title>Chloroplast acquisition without the gene transfer in kleptoplastic sea slugs, Plakobranchus ocellatus.</title>
        <authorList>
            <person name="Maeda T."/>
            <person name="Takahashi S."/>
            <person name="Yoshida T."/>
            <person name="Shimamura S."/>
            <person name="Takaki Y."/>
            <person name="Nagai Y."/>
            <person name="Toyoda A."/>
            <person name="Suzuki Y."/>
            <person name="Arimoto A."/>
            <person name="Ishii H."/>
            <person name="Satoh N."/>
            <person name="Nishiyama T."/>
            <person name="Hasebe M."/>
            <person name="Maruyama T."/>
            <person name="Minagawa J."/>
            <person name="Obokata J."/>
            <person name="Shigenobu S."/>
        </authorList>
    </citation>
    <scope>NUCLEOTIDE SEQUENCE [LARGE SCALE GENOMIC DNA]</scope>
</reference>
<dbReference type="Gene3D" id="1.10.390.10">
    <property type="entry name" value="Neutral Protease Domain 2"/>
    <property type="match status" value="1"/>
</dbReference>
<evidence type="ECO:0000256" key="8">
    <source>
        <dbReference type="ARBA" id="ARBA00023157"/>
    </source>
</evidence>